<keyword evidence="3" id="KW-1185">Reference proteome</keyword>
<gene>
    <name evidence="2" type="ORF">PTE30175_02354</name>
</gene>
<accession>A0A5E4V4N9</accession>
<keyword evidence="1" id="KW-1133">Transmembrane helix</keyword>
<dbReference type="EMBL" id="CABPRZ010000008">
    <property type="protein sequence ID" value="VVE06793.1"/>
    <property type="molecule type" value="Genomic_DNA"/>
</dbReference>
<evidence type="ECO:0000313" key="2">
    <source>
        <dbReference type="EMBL" id="VVE06793.1"/>
    </source>
</evidence>
<name>A0A5E4V4N9_9BURK</name>
<evidence type="ECO:0000256" key="1">
    <source>
        <dbReference type="SAM" id="Phobius"/>
    </source>
</evidence>
<evidence type="ECO:0000313" key="3">
    <source>
        <dbReference type="Proteomes" id="UP000414233"/>
    </source>
</evidence>
<feature type="transmembrane region" description="Helical" evidence="1">
    <location>
        <begin position="6"/>
        <end position="25"/>
    </location>
</feature>
<reference evidence="2 3" key="1">
    <citation type="submission" date="2019-08" db="EMBL/GenBank/DDBJ databases">
        <authorList>
            <person name="Peeters C."/>
        </authorList>
    </citation>
    <scope>NUCLEOTIDE SEQUENCE [LARGE SCALE GENOMIC DNA]</scope>
    <source>
        <strain evidence="2 3">LMG 30175</strain>
    </source>
</reference>
<keyword evidence="1" id="KW-0472">Membrane</keyword>
<keyword evidence="1" id="KW-0812">Transmembrane</keyword>
<proteinExistence type="predicted"/>
<dbReference type="Proteomes" id="UP000414233">
    <property type="component" value="Unassembled WGS sequence"/>
</dbReference>
<organism evidence="2 3">
    <name type="scientific">Pandoraea terrae</name>
    <dbReference type="NCBI Taxonomy" id="1537710"/>
    <lineage>
        <taxon>Bacteria</taxon>
        <taxon>Pseudomonadati</taxon>
        <taxon>Pseudomonadota</taxon>
        <taxon>Betaproteobacteria</taxon>
        <taxon>Burkholderiales</taxon>
        <taxon>Burkholderiaceae</taxon>
        <taxon>Pandoraea</taxon>
    </lineage>
</organism>
<sequence>MTLIVIVTVTVTMTFIMTMTIFTTFTRGTAGMTAWGFPAGHETGLVARAVARMKPV</sequence>
<dbReference type="AlphaFoldDB" id="A0A5E4V4N9"/>
<protein>
    <submittedName>
        <fullName evidence="2">Uncharacterized protein</fullName>
    </submittedName>
</protein>